<keyword evidence="2" id="KW-1185">Reference proteome</keyword>
<gene>
    <name evidence="1" type="ORF">PACLA_8A025910</name>
</gene>
<sequence>MKLLFQTSSNNNTKALVFPSAKRCFALLVLLIFAGCLVVGNKDIPICHKLWKTLGNDLVGWRERCLDGDREINSSCCQTEKAYIEARRLAHRQMCFYEGPYPEPYLLVRTKTKISVVDLTSVYSISIIDGLDNTNVKHLDIDPLRKEMYFEDREIIFQSYFDGSNRRNVSKKAKNIWAFALDWVGKRLFWVRSHKKKVINVSRRDFEFQNIILINNETISSLAVDPDAT</sequence>
<protein>
    <submittedName>
        <fullName evidence="1">Uncharacterized protein</fullName>
    </submittedName>
</protein>
<organism evidence="1 2">
    <name type="scientific">Paramuricea clavata</name>
    <name type="common">Red gorgonian</name>
    <name type="synonym">Violescent sea-whip</name>
    <dbReference type="NCBI Taxonomy" id="317549"/>
    <lineage>
        <taxon>Eukaryota</taxon>
        <taxon>Metazoa</taxon>
        <taxon>Cnidaria</taxon>
        <taxon>Anthozoa</taxon>
        <taxon>Octocorallia</taxon>
        <taxon>Malacalcyonacea</taxon>
        <taxon>Plexauridae</taxon>
        <taxon>Paramuricea</taxon>
    </lineage>
</organism>
<evidence type="ECO:0000313" key="1">
    <source>
        <dbReference type="EMBL" id="CAB4008014.1"/>
    </source>
</evidence>
<proteinExistence type="predicted"/>
<dbReference type="GO" id="GO:0042813">
    <property type="term" value="F:Wnt receptor activity"/>
    <property type="evidence" value="ECO:0007669"/>
    <property type="project" value="TreeGrafter"/>
</dbReference>
<evidence type="ECO:0000313" key="2">
    <source>
        <dbReference type="Proteomes" id="UP001152795"/>
    </source>
</evidence>
<dbReference type="Gene3D" id="2.120.10.30">
    <property type="entry name" value="TolB, C-terminal domain"/>
    <property type="match status" value="1"/>
</dbReference>
<name>A0A7D9IKK4_PARCT</name>
<dbReference type="EMBL" id="CACRXK020005993">
    <property type="protein sequence ID" value="CAB4008014.1"/>
    <property type="molecule type" value="Genomic_DNA"/>
</dbReference>
<dbReference type="Proteomes" id="UP001152795">
    <property type="component" value="Unassembled WGS sequence"/>
</dbReference>
<dbReference type="SMART" id="SM00135">
    <property type="entry name" value="LY"/>
    <property type="match status" value="2"/>
</dbReference>
<dbReference type="GO" id="GO:0017147">
    <property type="term" value="F:Wnt-protein binding"/>
    <property type="evidence" value="ECO:0007669"/>
    <property type="project" value="TreeGrafter"/>
</dbReference>
<reference evidence="1" key="1">
    <citation type="submission" date="2020-04" db="EMBL/GenBank/DDBJ databases">
        <authorList>
            <person name="Alioto T."/>
            <person name="Alioto T."/>
            <person name="Gomez Garrido J."/>
        </authorList>
    </citation>
    <scope>NUCLEOTIDE SEQUENCE</scope>
    <source>
        <strain evidence="1">A484AB</strain>
    </source>
</reference>
<dbReference type="OrthoDB" id="7349521at2759"/>
<dbReference type="GO" id="GO:0060070">
    <property type="term" value="P:canonical Wnt signaling pathway"/>
    <property type="evidence" value="ECO:0007669"/>
    <property type="project" value="TreeGrafter"/>
</dbReference>
<dbReference type="InterPro" id="IPR000033">
    <property type="entry name" value="LDLR_classB_rpt"/>
</dbReference>
<dbReference type="SUPFAM" id="SSF63825">
    <property type="entry name" value="YWTD domain"/>
    <property type="match status" value="1"/>
</dbReference>
<dbReference type="PANTHER" id="PTHR46513:SF13">
    <property type="entry name" value="EGF-LIKE DOMAIN-CONTAINING PROTEIN"/>
    <property type="match status" value="1"/>
</dbReference>
<dbReference type="AlphaFoldDB" id="A0A7D9IKK4"/>
<dbReference type="InterPro" id="IPR011042">
    <property type="entry name" value="6-blade_b-propeller_TolB-like"/>
</dbReference>
<comment type="caution">
    <text evidence="1">The sequence shown here is derived from an EMBL/GenBank/DDBJ whole genome shotgun (WGS) entry which is preliminary data.</text>
</comment>
<dbReference type="GO" id="GO:0005886">
    <property type="term" value="C:plasma membrane"/>
    <property type="evidence" value="ECO:0007669"/>
    <property type="project" value="TreeGrafter"/>
</dbReference>
<accession>A0A7D9IKK4</accession>
<dbReference type="PANTHER" id="PTHR46513">
    <property type="entry name" value="VITELLOGENIN RECEPTOR-LIKE PROTEIN-RELATED-RELATED"/>
    <property type="match status" value="1"/>
</dbReference>
<dbReference type="InterPro" id="IPR050778">
    <property type="entry name" value="Cueball_EGF_LRP_Nidogen"/>
</dbReference>